<dbReference type="OrthoDB" id="4555054at2"/>
<evidence type="ECO:0000313" key="1">
    <source>
        <dbReference type="EMBL" id="SNT36907.1"/>
    </source>
</evidence>
<name>A0A239M2B0_9ACTN</name>
<proteinExistence type="predicted"/>
<dbReference type="AlphaFoldDB" id="A0A239M2B0"/>
<sequence>MTTDQPPPQDEAVLRLLQERAGLATEIVLSDGQRLTVFNIAWGYEPWEEHAHVTTNISPGIACAAIDFFSTQAVVAIIDPANGAVLLGAS</sequence>
<dbReference type="EMBL" id="FZOR01000025">
    <property type="protein sequence ID" value="SNT36907.1"/>
    <property type="molecule type" value="Genomic_DNA"/>
</dbReference>
<keyword evidence="2" id="KW-1185">Reference proteome</keyword>
<evidence type="ECO:0000313" key="2">
    <source>
        <dbReference type="Proteomes" id="UP000198318"/>
    </source>
</evidence>
<dbReference type="Proteomes" id="UP000198318">
    <property type="component" value="Unassembled WGS sequence"/>
</dbReference>
<dbReference type="RefSeq" id="WP_089328426.1">
    <property type="nucleotide sequence ID" value="NZ_FZOR01000025.1"/>
</dbReference>
<protein>
    <submittedName>
        <fullName evidence="1">Uncharacterized protein</fullName>
    </submittedName>
</protein>
<reference evidence="1 2" key="1">
    <citation type="submission" date="2017-06" db="EMBL/GenBank/DDBJ databases">
        <authorList>
            <person name="Kim H.J."/>
            <person name="Triplett B.A."/>
        </authorList>
    </citation>
    <scope>NUCLEOTIDE SEQUENCE [LARGE SCALE GENOMIC DNA]</scope>
    <source>
        <strain evidence="1 2">DSM 44715</strain>
    </source>
</reference>
<organism evidence="1 2">
    <name type="scientific">Actinomadura meyerae</name>
    <dbReference type="NCBI Taxonomy" id="240840"/>
    <lineage>
        <taxon>Bacteria</taxon>
        <taxon>Bacillati</taxon>
        <taxon>Actinomycetota</taxon>
        <taxon>Actinomycetes</taxon>
        <taxon>Streptosporangiales</taxon>
        <taxon>Thermomonosporaceae</taxon>
        <taxon>Actinomadura</taxon>
    </lineage>
</organism>
<accession>A0A239M2B0</accession>
<gene>
    <name evidence="1" type="ORF">SAMN05443665_1025107</name>
</gene>